<proteinExistence type="predicted"/>
<sequence length="400" mass="43874">MSSKTVKLLLVGIGGYGHFYIDGIEALADQVELVAIVDPFPAQALDWPTLQAQDIPCFDTLDAFLATGITVDLAVLASPISFHADQSCALMEAGVHVLCEKPIAATIPEVERMREVRDSTGKFLEIGYQWSFSEAVQNLKTDILSGHYGMAQCLSTHVAWPRTSAYYARNSWAGKIHNAQGAPVYDSPVANATAHFLHNMLFVLGETQQSSALPRKIRAECYRVNPIENYDTACLEVETEKGDRILFYTTHAADANDGPSFLYRFEGAEIRYEIGGDIVAYLADGSIKNYGNPEGTHMRKLDVCVAKVLDADGATTPICSIEAASSHTYCVNALQQIPVYTVDPAYLQVKEIKPGEQLTFIPNMGVHLREAFEQQKLFSEMNFPWATPMGAAVVVCPIHS</sequence>
<dbReference type="PANTHER" id="PTHR43249:SF1">
    <property type="entry name" value="D-GLUCOSIDE 3-DEHYDROGENASE"/>
    <property type="match status" value="1"/>
</dbReference>
<accession>A0ABZ0RMM9</accession>
<organism evidence="2 3">
    <name type="scientific">Coraliomargarita algicola</name>
    <dbReference type="NCBI Taxonomy" id="3092156"/>
    <lineage>
        <taxon>Bacteria</taxon>
        <taxon>Pseudomonadati</taxon>
        <taxon>Verrucomicrobiota</taxon>
        <taxon>Opitutia</taxon>
        <taxon>Puniceicoccales</taxon>
        <taxon>Coraliomargaritaceae</taxon>
        <taxon>Coraliomargarita</taxon>
    </lineage>
</organism>
<dbReference type="RefSeq" id="WP_319833036.1">
    <property type="nucleotide sequence ID" value="NZ_CP138858.1"/>
</dbReference>
<dbReference type="Gene3D" id="3.30.360.10">
    <property type="entry name" value="Dihydrodipicolinate Reductase, domain 2"/>
    <property type="match status" value="1"/>
</dbReference>
<evidence type="ECO:0000313" key="2">
    <source>
        <dbReference type="EMBL" id="WPJ96172.1"/>
    </source>
</evidence>
<dbReference type="Proteomes" id="UP001324993">
    <property type="component" value="Chromosome"/>
</dbReference>
<dbReference type="EMBL" id="CP138858">
    <property type="protein sequence ID" value="WPJ96172.1"/>
    <property type="molecule type" value="Genomic_DNA"/>
</dbReference>
<dbReference type="InterPro" id="IPR036291">
    <property type="entry name" value="NAD(P)-bd_dom_sf"/>
</dbReference>
<dbReference type="PANTHER" id="PTHR43249">
    <property type="entry name" value="UDP-N-ACETYL-2-AMINO-2-DEOXY-D-GLUCURONATE OXIDASE"/>
    <property type="match status" value="1"/>
</dbReference>
<dbReference type="InterPro" id="IPR052515">
    <property type="entry name" value="Gfo/Idh/MocA_Oxidoreductase"/>
</dbReference>
<dbReference type="SUPFAM" id="SSF51735">
    <property type="entry name" value="NAD(P)-binding Rossmann-fold domains"/>
    <property type="match status" value="1"/>
</dbReference>
<gene>
    <name evidence="2" type="ORF">SH580_00465</name>
</gene>
<dbReference type="InterPro" id="IPR000683">
    <property type="entry name" value="Gfo/Idh/MocA-like_OxRdtase_N"/>
</dbReference>
<reference evidence="2 3" key="1">
    <citation type="submission" date="2023-11" db="EMBL/GenBank/DDBJ databases">
        <title>Coraliomargarita sp. nov., isolated from marine algae.</title>
        <authorList>
            <person name="Lee J.K."/>
            <person name="Baek J.H."/>
            <person name="Kim J.M."/>
            <person name="Choi D.G."/>
            <person name="Jeon C.O."/>
        </authorList>
    </citation>
    <scope>NUCLEOTIDE SEQUENCE [LARGE SCALE GENOMIC DNA]</scope>
    <source>
        <strain evidence="2 3">J2-16</strain>
    </source>
</reference>
<keyword evidence="3" id="KW-1185">Reference proteome</keyword>
<name>A0ABZ0RMM9_9BACT</name>
<evidence type="ECO:0000259" key="1">
    <source>
        <dbReference type="Pfam" id="PF01408"/>
    </source>
</evidence>
<evidence type="ECO:0000313" key="3">
    <source>
        <dbReference type="Proteomes" id="UP001324993"/>
    </source>
</evidence>
<protein>
    <submittedName>
        <fullName evidence="2">Gfo/Idh/MocA family oxidoreductase</fullName>
    </submittedName>
</protein>
<dbReference type="Pfam" id="PF01408">
    <property type="entry name" value="GFO_IDH_MocA"/>
    <property type="match status" value="1"/>
</dbReference>
<dbReference type="Gene3D" id="3.40.50.720">
    <property type="entry name" value="NAD(P)-binding Rossmann-like Domain"/>
    <property type="match status" value="1"/>
</dbReference>
<feature type="domain" description="Gfo/Idh/MocA-like oxidoreductase N-terminal" evidence="1">
    <location>
        <begin position="7"/>
        <end position="127"/>
    </location>
</feature>